<dbReference type="AlphaFoldDB" id="A0A7J5U198"/>
<dbReference type="RefSeq" id="WP_152124380.1">
    <property type="nucleotide sequence ID" value="NZ_WELI01000003.1"/>
</dbReference>
<gene>
    <name evidence="2" type="ORF">F5984_11505</name>
</gene>
<evidence type="ECO:0000313" key="3">
    <source>
        <dbReference type="Proteomes" id="UP000488299"/>
    </source>
</evidence>
<dbReference type="Pfam" id="PF18894">
    <property type="entry name" value="PhageMetallopep"/>
    <property type="match status" value="1"/>
</dbReference>
<protein>
    <recommendedName>
        <fullName evidence="1">Putative phage metallopeptidase domain-containing protein</fullName>
    </recommendedName>
</protein>
<dbReference type="Proteomes" id="UP000488299">
    <property type="component" value="Unassembled WGS sequence"/>
</dbReference>
<feature type="domain" description="Putative phage metallopeptidase" evidence="1">
    <location>
        <begin position="80"/>
        <end position="140"/>
    </location>
</feature>
<sequence length="179" mass="20175">MSSSNVFIVLALFGLLSCQPRREPTPEPKQYSVPAEVEPYVKAFREVAQTYGQTVPADNLIITFGQPNRADACAQCTLAAGQTPRITIKMEDLCWKNASNAEREALVFHELGHCWLKRDHRNDRLPNGAYASLMNPDDVSVYAVCRYPIGEPVCDKRSRRPYYLDELFNPAAPTPTWAR</sequence>
<evidence type="ECO:0000313" key="2">
    <source>
        <dbReference type="EMBL" id="KAB7731410.1"/>
    </source>
</evidence>
<dbReference type="EMBL" id="WELI01000003">
    <property type="protein sequence ID" value="KAB7731410.1"/>
    <property type="molecule type" value="Genomic_DNA"/>
</dbReference>
<comment type="caution">
    <text evidence="2">The sequence shown here is derived from an EMBL/GenBank/DDBJ whole genome shotgun (WGS) entry which is preliminary data.</text>
</comment>
<accession>A0A7J5U198</accession>
<dbReference type="InterPro" id="IPR043998">
    <property type="entry name" value="Put_Metallopep"/>
</dbReference>
<organism evidence="2 3">
    <name type="scientific">Rudanella paleaurantiibacter</name>
    <dbReference type="NCBI Taxonomy" id="2614655"/>
    <lineage>
        <taxon>Bacteria</taxon>
        <taxon>Pseudomonadati</taxon>
        <taxon>Bacteroidota</taxon>
        <taxon>Cytophagia</taxon>
        <taxon>Cytophagales</taxon>
        <taxon>Cytophagaceae</taxon>
        <taxon>Rudanella</taxon>
    </lineage>
</organism>
<keyword evidence="3" id="KW-1185">Reference proteome</keyword>
<proteinExistence type="predicted"/>
<name>A0A7J5U198_9BACT</name>
<reference evidence="2 3" key="1">
    <citation type="submission" date="2019-10" db="EMBL/GenBank/DDBJ databases">
        <title>Rudanella paleaurantiibacter sp. nov., isolated from sludge.</title>
        <authorList>
            <person name="Xu S.Q."/>
        </authorList>
    </citation>
    <scope>NUCLEOTIDE SEQUENCE [LARGE SCALE GENOMIC DNA]</scope>
    <source>
        <strain evidence="2 3">HX-22-17</strain>
    </source>
</reference>
<evidence type="ECO:0000259" key="1">
    <source>
        <dbReference type="Pfam" id="PF18894"/>
    </source>
</evidence>